<accession>A0A7J8CIT1</accession>
<dbReference type="Proteomes" id="UP000593571">
    <property type="component" value="Unassembled WGS sequence"/>
</dbReference>
<organism evidence="1 2">
    <name type="scientific">Rousettus aegyptiacus</name>
    <name type="common">Egyptian fruit bat</name>
    <name type="synonym">Pteropus aegyptiacus</name>
    <dbReference type="NCBI Taxonomy" id="9407"/>
    <lineage>
        <taxon>Eukaryota</taxon>
        <taxon>Metazoa</taxon>
        <taxon>Chordata</taxon>
        <taxon>Craniata</taxon>
        <taxon>Vertebrata</taxon>
        <taxon>Euteleostomi</taxon>
        <taxon>Mammalia</taxon>
        <taxon>Eutheria</taxon>
        <taxon>Laurasiatheria</taxon>
        <taxon>Chiroptera</taxon>
        <taxon>Yinpterochiroptera</taxon>
        <taxon>Pteropodoidea</taxon>
        <taxon>Pteropodidae</taxon>
        <taxon>Rousettinae</taxon>
        <taxon>Rousettus</taxon>
    </lineage>
</organism>
<dbReference type="EMBL" id="JACASE010000014">
    <property type="protein sequence ID" value="KAF6410758.1"/>
    <property type="molecule type" value="Genomic_DNA"/>
</dbReference>
<dbReference type="AlphaFoldDB" id="A0A7J8CIT1"/>
<keyword evidence="2" id="KW-1185">Reference proteome</keyword>
<sequence>MDRRRVKTMCSSSKELQKQCLDAGKKCSIFKMPTVGQISERPGRNETGKAGIGRTVHALRGHEECLFLKFILNCSGLNAEAKSTSSQCKTTVWVEHRGLEHVHIIGKMSICVFITCTIIHRY</sequence>
<evidence type="ECO:0000313" key="1">
    <source>
        <dbReference type="EMBL" id="KAF6410758.1"/>
    </source>
</evidence>
<reference evidence="1 2" key="1">
    <citation type="journal article" date="2020" name="Nature">
        <title>Six reference-quality genomes reveal evolution of bat adaptations.</title>
        <authorList>
            <person name="Jebb D."/>
            <person name="Huang Z."/>
            <person name="Pippel M."/>
            <person name="Hughes G.M."/>
            <person name="Lavrichenko K."/>
            <person name="Devanna P."/>
            <person name="Winkler S."/>
            <person name="Jermiin L.S."/>
            <person name="Skirmuntt E.C."/>
            <person name="Katzourakis A."/>
            <person name="Burkitt-Gray L."/>
            <person name="Ray D.A."/>
            <person name="Sullivan K.A.M."/>
            <person name="Roscito J.G."/>
            <person name="Kirilenko B.M."/>
            <person name="Davalos L.M."/>
            <person name="Corthals A.P."/>
            <person name="Power M.L."/>
            <person name="Jones G."/>
            <person name="Ransome R.D."/>
            <person name="Dechmann D.K.N."/>
            <person name="Locatelli A.G."/>
            <person name="Puechmaille S.J."/>
            <person name="Fedrigo O."/>
            <person name="Jarvis E.D."/>
            <person name="Hiller M."/>
            <person name="Vernes S.C."/>
            <person name="Myers E.W."/>
            <person name="Teeling E.C."/>
        </authorList>
    </citation>
    <scope>NUCLEOTIDE SEQUENCE [LARGE SCALE GENOMIC DNA]</scope>
    <source>
        <strain evidence="1">MRouAeg1</strain>
        <tissue evidence="1">Muscle</tissue>
    </source>
</reference>
<comment type="caution">
    <text evidence="1">The sequence shown here is derived from an EMBL/GenBank/DDBJ whole genome shotgun (WGS) entry which is preliminary data.</text>
</comment>
<gene>
    <name evidence="1" type="ORF">HJG63_009195</name>
</gene>
<proteinExistence type="predicted"/>
<protein>
    <submittedName>
        <fullName evidence="1">Uncharacterized protein</fullName>
    </submittedName>
</protein>
<name>A0A7J8CIT1_ROUAE</name>
<evidence type="ECO:0000313" key="2">
    <source>
        <dbReference type="Proteomes" id="UP000593571"/>
    </source>
</evidence>